<feature type="transmembrane region" description="Helical" evidence="7">
    <location>
        <begin position="251"/>
        <end position="275"/>
    </location>
</feature>
<sequence length="860" mass="86647">MLSIALSTVRVRWVSFVGTLVALTCGVALMATAILVIHATGTVPDEQRQRYSGVPVVVLPATAMEFAGAGGHDESFHLGHPHTLPADLVAAAAATGRVVADHTFYAQLAGGPADQVGRGWSAAEPGGYRLLAGRAPAGPGEVVVGGGDPALVGRSVPLTTAAGPRTVTVTGVTDSAPFEHAVFFSDAEAAALSPDVDALGVYAPEAAVRQALTPWSSGLSAVTILSGPDRSAADPHHVAVAGQLQKVEDPLGLAAGVAGFVAIFVVAGTFALSIAQRRRELALLRMVGATRRQMRRLVRFEALLVGLFASVIGCAVSVATGPLCGRWLVDHDLVPAGFTVSVIWWGLLVAALTGMTTALVGVLVSAVRAGVVSPADALREAASERRQVPVLIFRWLVGGAVLIGGLIAEGTTAFIRPESGADAAAALALVLINVGAFAVLGGVLAKPVTGLLTAVPSAVHALLVRRRAAADGSRPGTDGATWEIARQTAATAFGRTAATTTPVVIIIALAGSLLGTVATINAGQVTATREELAGSDYVVSPAGTPGLSQAVVQRIRSVPDTTALVVTPIVVYTEQSEGHGENMMTGVHTSAVDAAALPVVTRLPVASGSLAGLGPDSIVVGSSWPGSPKAGRTVSVWLPDGTARTLMVAAVLKHSGSSAAQAYVDSSLAGSAMASRVQVKVAPGADLGKVLAGLRSAVAGAGAQVRVPDQVATQAMDANEKASWTGMEMILGLSVLYAAIALANTLVMTVSDRKRELVLLRLVGATKGQVLRVVAVETLMCLAAGAVVGALAVAISIGGAWAALSRLVGATPAVVPWAALGGLFGACVLIGLVAAVVPVGVVLRGTQERGLMEAAVGEAG</sequence>
<dbReference type="PANTHER" id="PTHR30572">
    <property type="entry name" value="MEMBRANE COMPONENT OF TRANSPORTER-RELATED"/>
    <property type="match status" value="1"/>
</dbReference>
<feature type="domain" description="ABC3 transporter permease C-terminal" evidence="8">
    <location>
        <begin position="729"/>
        <end position="842"/>
    </location>
</feature>
<keyword evidence="2" id="KW-1003">Cell membrane</keyword>
<feature type="transmembrane region" description="Helical" evidence="7">
    <location>
        <begin position="302"/>
        <end position="323"/>
    </location>
</feature>
<dbReference type="InterPro" id="IPR003838">
    <property type="entry name" value="ABC3_permease_C"/>
</dbReference>
<evidence type="ECO:0000256" key="4">
    <source>
        <dbReference type="ARBA" id="ARBA00022989"/>
    </source>
</evidence>
<dbReference type="Pfam" id="PF02687">
    <property type="entry name" value="FtsX"/>
    <property type="match status" value="2"/>
</dbReference>
<gene>
    <name evidence="9" type="ORF">GCM10009838_40250</name>
</gene>
<evidence type="ECO:0000256" key="3">
    <source>
        <dbReference type="ARBA" id="ARBA00022692"/>
    </source>
</evidence>
<feature type="transmembrane region" description="Helical" evidence="7">
    <location>
        <begin position="423"/>
        <end position="445"/>
    </location>
</feature>
<dbReference type="EMBL" id="BAAAQM010000022">
    <property type="protein sequence ID" value="GAA1975980.1"/>
    <property type="molecule type" value="Genomic_DNA"/>
</dbReference>
<feature type="transmembrane region" description="Helical" evidence="7">
    <location>
        <begin position="388"/>
        <end position="408"/>
    </location>
</feature>
<evidence type="ECO:0000313" key="9">
    <source>
        <dbReference type="EMBL" id="GAA1975980.1"/>
    </source>
</evidence>
<dbReference type="Proteomes" id="UP001499854">
    <property type="component" value="Unassembled WGS sequence"/>
</dbReference>
<dbReference type="PANTHER" id="PTHR30572:SF4">
    <property type="entry name" value="ABC TRANSPORTER PERMEASE YTRF"/>
    <property type="match status" value="1"/>
</dbReference>
<evidence type="ECO:0000256" key="5">
    <source>
        <dbReference type="ARBA" id="ARBA00023136"/>
    </source>
</evidence>
<accession>A0ABN2RW48</accession>
<feature type="transmembrane region" description="Helical" evidence="7">
    <location>
        <begin position="817"/>
        <end position="843"/>
    </location>
</feature>
<reference evidence="9 10" key="1">
    <citation type="journal article" date="2019" name="Int. J. Syst. Evol. Microbiol.">
        <title>The Global Catalogue of Microorganisms (GCM) 10K type strain sequencing project: providing services to taxonomists for standard genome sequencing and annotation.</title>
        <authorList>
            <consortium name="The Broad Institute Genomics Platform"/>
            <consortium name="The Broad Institute Genome Sequencing Center for Infectious Disease"/>
            <person name="Wu L."/>
            <person name="Ma J."/>
        </authorList>
    </citation>
    <scope>NUCLEOTIDE SEQUENCE [LARGE SCALE GENOMIC DNA]</scope>
    <source>
        <strain evidence="9 10">JCM 16013</strain>
    </source>
</reference>
<keyword evidence="3 7" id="KW-0812">Transmembrane</keyword>
<evidence type="ECO:0000313" key="10">
    <source>
        <dbReference type="Proteomes" id="UP001499854"/>
    </source>
</evidence>
<evidence type="ECO:0000256" key="1">
    <source>
        <dbReference type="ARBA" id="ARBA00004651"/>
    </source>
</evidence>
<name>A0ABN2RW48_9ACTN</name>
<comment type="caution">
    <text evidence="9">The sequence shown here is derived from an EMBL/GenBank/DDBJ whole genome shotgun (WGS) entry which is preliminary data.</text>
</comment>
<evidence type="ECO:0000256" key="7">
    <source>
        <dbReference type="SAM" id="Phobius"/>
    </source>
</evidence>
<dbReference type="RefSeq" id="WP_344658601.1">
    <property type="nucleotide sequence ID" value="NZ_BAAAQM010000022.1"/>
</dbReference>
<keyword evidence="10" id="KW-1185">Reference proteome</keyword>
<dbReference type="InterPro" id="IPR050250">
    <property type="entry name" value="Macrolide_Exporter_MacB"/>
</dbReference>
<comment type="subcellular location">
    <subcellularLocation>
        <location evidence="1">Cell membrane</location>
        <topology evidence="1">Multi-pass membrane protein</topology>
    </subcellularLocation>
</comment>
<feature type="domain" description="ABC3 transporter permease C-terminal" evidence="8">
    <location>
        <begin position="254"/>
        <end position="366"/>
    </location>
</feature>
<feature type="transmembrane region" description="Helical" evidence="7">
    <location>
        <begin position="343"/>
        <end position="367"/>
    </location>
</feature>
<protein>
    <submittedName>
        <fullName evidence="9">ABC transporter permease</fullName>
    </submittedName>
</protein>
<evidence type="ECO:0000256" key="6">
    <source>
        <dbReference type="ARBA" id="ARBA00038076"/>
    </source>
</evidence>
<evidence type="ECO:0000259" key="8">
    <source>
        <dbReference type="Pfam" id="PF02687"/>
    </source>
</evidence>
<keyword evidence="4 7" id="KW-1133">Transmembrane helix</keyword>
<feature type="transmembrane region" description="Helical" evidence="7">
    <location>
        <begin position="503"/>
        <end position="523"/>
    </location>
</feature>
<proteinExistence type="inferred from homology"/>
<feature type="transmembrane region" description="Helical" evidence="7">
    <location>
        <begin position="12"/>
        <end position="37"/>
    </location>
</feature>
<feature type="transmembrane region" description="Helical" evidence="7">
    <location>
        <begin position="770"/>
        <end position="797"/>
    </location>
</feature>
<feature type="transmembrane region" description="Helical" evidence="7">
    <location>
        <begin position="729"/>
        <end position="750"/>
    </location>
</feature>
<organism evidence="9 10">
    <name type="scientific">Catenulispora subtropica</name>
    <dbReference type="NCBI Taxonomy" id="450798"/>
    <lineage>
        <taxon>Bacteria</taxon>
        <taxon>Bacillati</taxon>
        <taxon>Actinomycetota</taxon>
        <taxon>Actinomycetes</taxon>
        <taxon>Catenulisporales</taxon>
        <taxon>Catenulisporaceae</taxon>
        <taxon>Catenulispora</taxon>
    </lineage>
</organism>
<keyword evidence="5 7" id="KW-0472">Membrane</keyword>
<comment type="similarity">
    <text evidence="6">Belongs to the ABC-4 integral membrane protein family.</text>
</comment>
<evidence type="ECO:0000256" key="2">
    <source>
        <dbReference type="ARBA" id="ARBA00022475"/>
    </source>
</evidence>